<evidence type="ECO:0000313" key="4">
    <source>
        <dbReference type="Proteomes" id="UP000824141"/>
    </source>
</evidence>
<reference evidence="3" key="1">
    <citation type="submission" date="2020-10" db="EMBL/GenBank/DDBJ databases">
        <authorList>
            <person name="Gilroy R."/>
        </authorList>
    </citation>
    <scope>NUCLEOTIDE SEQUENCE</scope>
    <source>
        <strain evidence="3">6086</strain>
    </source>
</reference>
<dbReference type="Gene3D" id="1.25.40.10">
    <property type="entry name" value="Tetratricopeptide repeat domain"/>
    <property type="match status" value="1"/>
</dbReference>
<dbReference type="GO" id="GO:0003677">
    <property type="term" value="F:DNA binding"/>
    <property type="evidence" value="ECO:0007669"/>
    <property type="project" value="UniProtKB-KW"/>
</dbReference>
<dbReference type="SUPFAM" id="SSF47413">
    <property type="entry name" value="lambda repressor-like DNA-binding domains"/>
    <property type="match status" value="1"/>
</dbReference>
<name>A0A9D1FR52_9FIRM</name>
<dbReference type="Proteomes" id="UP000824141">
    <property type="component" value="Unassembled WGS sequence"/>
</dbReference>
<feature type="non-terminal residue" evidence="3">
    <location>
        <position position="1"/>
    </location>
</feature>
<dbReference type="Gene3D" id="1.10.260.40">
    <property type="entry name" value="lambda repressor-like DNA-binding domains"/>
    <property type="match status" value="1"/>
</dbReference>
<protein>
    <submittedName>
        <fullName evidence="3">Helix-turn-helix transcriptional regulator</fullName>
    </submittedName>
</protein>
<dbReference type="PANTHER" id="PTHR46558:SF11">
    <property type="entry name" value="HTH-TYPE TRANSCRIPTIONAL REGULATOR XRE"/>
    <property type="match status" value="1"/>
</dbReference>
<dbReference type="PROSITE" id="PS50943">
    <property type="entry name" value="HTH_CROC1"/>
    <property type="match status" value="1"/>
</dbReference>
<gene>
    <name evidence="3" type="ORF">IAD03_03820</name>
</gene>
<feature type="domain" description="HTH cro/C1-type" evidence="2">
    <location>
        <begin position="7"/>
        <end position="61"/>
    </location>
</feature>
<dbReference type="SMART" id="SM00530">
    <property type="entry name" value="HTH_XRE"/>
    <property type="match status" value="1"/>
</dbReference>
<proteinExistence type="predicted"/>
<dbReference type="InterPro" id="IPR011990">
    <property type="entry name" value="TPR-like_helical_dom_sf"/>
</dbReference>
<evidence type="ECO:0000313" key="3">
    <source>
        <dbReference type="EMBL" id="HIS78481.1"/>
    </source>
</evidence>
<evidence type="ECO:0000256" key="1">
    <source>
        <dbReference type="ARBA" id="ARBA00023125"/>
    </source>
</evidence>
<sequence>WKLAEQIRAYRQEKGMTQERLAEAVGVTVGAVSKWESGASVPELSVLVELASLFGTSVDTLIGYEVPDNALPALLRRLRACRDAHQFDEGNEVARRLLRCYPNSFEAVYHTAGFYYCQGLTQAENQEMRRAIALYERSLALLSQNTDPEIGEISIRESIASARISLGEEEEGVRELKQHNDNEIYDSLIGITLAYTDQKDEARRYLFRSYLRLTADLVRISFGFVNTAEAWDEQKQVLELFDRVLYFLDGMTEPGRVSFVTKAEALILAVCAHLCVGLGQNAEAETYLRRAWETARHFDAAPDYSATAIHFCCGDPPPAAFDDIGETAMRGVERFIKETEETAPVLWPLWEGWSHEKA</sequence>
<dbReference type="CDD" id="cd00093">
    <property type="entry name" value="HTH_XRE"/>
    <property type="match status" value="1"/>
</dbReference>
<keyword evidence="1" id="KW-0238">DNA-binding</keyword>
<dbReference type="PANTHER" id="PTHR46558">
    <property type="entry name" value="TRACRIPTIONAL REGULATORY PROTEIN-RELATED-RELATED"/>
    <property type="match status" value="1"/>
</dbReference>
<dbReference type="SUPFAM" id="SSF48452">
    <property type="entry name" value="TPR-like"/>
    <property type="match status" value="1"/>
</dbReference>
<reference evidence="3" key="2">
    <citation type="journal article" date="2021" name="PeerJ">
        <title>Extensive microbial diversity within the chicken gut microbiome revealed by metagenomics and culture.</title>
        <authorList>
            <person name="Gilroy R."/>
            <person name="Ravi A."/>
            <person name="Getino M."/>
            <person name="Pursley I."/>
            <person name="Horton D.L."/>
            <person name="Alikhan N.F."/>
            <person name="Baker D."/>
            <person name="Gharbi K."/>
            <person name="Hall N."/>
            <person name="Watson M."/>
            <person name="Adriaenssens E.M."/>
            <person name="Foster-Nyarko E."/>
            <person name="Jarju S."/>
            <person name="Secka A."/>
            <person name="Antonio M."/>
            <person name="Oren A."/>
            <person name="Chaudhuri R.R."/>
            <person name="La Ragione R."/>
            <person name="Hildebrand F."/>
            <person name="Pallen M.J."/>
        </authorList>
    </citation>
    <scope>NUCLEOTIDE SEQUENCE</scope>
    <source>
        <strain evidence="3">6086</strain>
    </source>
</reference>
<comment type="caution">
    <text evidence="3">The sequence shown here is derived from an EMBL/GenBank/DDBJ whole genome shotgun (WGS) entry which is preliminary data.</text>
</comment>
<dbReference type="InterPro" id="IPR001387">
    <property type="entry name" value="Cro/C1-type_HTH"/>
</dbReference>
<dbReference type="AlphaFoldDB" id="A0A9D1FR52"/>
<dbReference type="InterPro" id="IPR010982">
    <property type="entry name" value="Lambda_DNA-bd_dom_sf"/>
</dbReference>
<dbReference type="EMBL" id="DVJM01000069">
    <property type="protein sequence ID" value="HIS78481.1"/>
    <property type="molecule type" value="Genomic_DNA"/>
</dbReference>
<evidence type="ECO:0000259" key="2">
    <source>
        <dbReference type="PROSITE" id="PS50943"/>
    </source>
</evidence>
<dbReference type="Pfam" id="PF01381">
    <property type="entry name" value="HTH_3"/>
    <property type="match status" value="1"/>
</dbReference>
<organism evidence="3 4">
    <name type="scientific">Candidatus Caccousia stercoris</name>
    <dbReference type="NCBI Taxonomy" id="2840723"/>
    <lineage>
        <taxon>Bacteria</taxon>
        <taxon>Bacillati</taxon>
        <taxon>Bacillota</taxon>
        <taxon>Clostridia</taxon>
        <taxon>Eubacteriales</taxon>
        <taxon>Oscillospiraceae</taxon>
        <taxon>Oscillospiraceae incertae sedis</taxon>
        <taxon>Candidatus Caccousia</taxon>
    </lineage>
</organism>
<accession>A0A9D1FR52</accession>